<feature type="transmembrane region" description="Helical" evidence="1">
    <location>
        <begin position="26"/>
        <end position="46"/>
    </location>
</feature>
<feature type="transmembrane region" description="Helical" evidence="1">
    <location>
        <begin position="260"/>
        <end position="282"/>
    </location>
</feature>
<feature type="transmembrane region" description="Helical" evidence="1">
    <location>
        <begin position="220"/>
        <end position="240"/>
    </location>
</feature>
<organism evidence="2 3">
    <name type="scientific">Sphingomonas alba</name>
    <dbReference type="NCBI Taxonomy" id="2908208"/>
    <lineage>
        <taxon>Bacteria</taxon>
        <taxon>Pseudomonadati</taxon>
        <taxon>Pseudomonadota</taxon>
        <taxon>Alphaproteobacteria</taxon>
        <taxon>Sphingomonadales</taxon>
        <taxon>Sphingomonadaceae</taxon>
        <taxon>Sphingomonas</taxon>
    </lineage>
</organism>
<dbReference type="PANTHER" id="PTHR47755:SF1">
    <property type="entry name" value="CELL DIVISION PROTEIN FTSX"/>
    <property type="match status" value="1"/>
</dbReference>
<keyword evidence="1" id="KW-0472">Membrane</keyword>
<evidence type="ECO:0000313" key="2">
    <source>
        <dbReference type="EMBL" id="MCL6683854.1"/>
    </source>
</evidence>
<keyword evidence="1" id="KW-1133">Transmembrane helix</keyword>
<dbReference type="GO" id="GO:0051301">
    <property type="term" value="P:cell division"/>
    <property type="evidence" value="ECO:0007669"/>
    <property type="project" value="UniProtKB-KW"/>
</dbReference>
<proteinExistence type="predicted"/>
<protein>
    <submittedName>
        <fullName evidence="2">Cell division protein</fullName>
    </submittedName>
</protein>
<reference evidence="2" key="1">
    <citation type="submission" date="2022-05" db="EMBL/GenBank/DDBJ databases">
        <authorList>
            <person name="Jo J.-H."/>
            <person name="Im W.-T."/>
        </authorList>
    </citation>
    <scope>NUCLEOTIDE SEQUENCE</scope>
    <source>
        <strain evidence="2">SE158</strain>
    </source>
</reference>
<keyword evidence="2" id="KW-0131">Cell cycle</keyword>
<gene>
    <name evidence="2" type="ORF">LZ536_08065</name>
</gene>
<dbReference type="InterPro" id="IPR004513">
    <property type="entry name" value="FtsX"/>
</dbReference>
<feature type="transmembrane region" description="Helical" evidence="1">
    <location>
        <begin position="161"/>
        <end position="184"/>
    </location>
</feature>
<comment type="caution">
    <text evidence="2">The sequence shown here is derived from an EMBL/GenBank/DDBJ whole genome shotgun (WGS) entry which is preliminary data.</text>
</comment>
<dbReference type="Proteomes" id="UP001165363">
    <property type="component" value="Unassembled WGS sequence"/>
</dbReference>
<dbReference type="EMBL" id="JAMGBD010000001">
    <property type="protein sequence ID" value="MCL6683854.1"/>
    <property type="molecule type" value="Genomic_DNA"/>
</dbReference>
<keyword evidence="3" id="KW-1185">Reference proteome</keyword>
<evidence type="ECO:0000256" key="1">
    <source>
        <dbReference type="SAM" id="Phobius"/>
    </source>
</evidence>
<evidence type="ECO:0000313" key="3">
    <source>
        <dbReference type="Proteomes" id="UP001165363"/>
    </source>
</evidence>
<keyword evidence="2" id="KW-0132">Cell division</keyword>
<keyword evidence="1" id="KW-0812">Transmembrane</keyword>
<dbReference type="PANTHER" id="PTHR47755">
    <property type="entry name" value="CELL DIVISION PROTEIN FTSX"/>
    <property type="match status" value="1"/>
</dbReference>
<name>A0ABT0RMI0_9SPHN</name>
<sequence length="290" mass="29932">MLDWVRATPAERRLLPGGRMQGPTPWVIAIMMFVMVVIAAAGLSLANAAGVVSRGVENRYSVQVANGAARAPAAEAALRNAPGVAAVRPVPETEMRKTLERWLGPEGAKADLPLPALIDVDLKPGVSPQAIATKVEAAVPGARFVAHSATLKPMLRAIHSLTWVAFAIVLMIALATAAAVVLAARSALAANRPTIEVMHGVGATDDQVARLFQRRIAIDSLNGGAAGALAAGVVLLVIAGGRAAWVEDVAGGPLLTFLDLVALALLPLLGTLLATLVARIAVLRALREAL</sequence>
<accession>A0ABT0RMI0</accession>
<dbReference type="RefSeq" id="WP_249847932.1">
    <property type="nucleotide sequence ID" value="NZ_JAMGBD010000001.1"/>
</dbReference>